<proteinExistence type="predicted"/>
<evidence type="ECO:0000313" key="2">
    <source>
        <dbReference type="Proteomes" id="UP000708208"/>
    </source>
</evidence>
<comment type="caution">
    <text evidence="1">The sequence shown here is derived from an EMBL/GenBank/DDBJ whole genome shotgun (WGS) entry which is preliminary data.</text>
</comment>
<protein>
    <submittedName>
        <fullName evidence="1">Uncharacterized protein</fullName>
    </submittedName>
</protein>
<name>A0A8J2PIH8_9HEXA</name>
<organism evidence="1 2">
    <name type="scientific">Allacma fusca</name>
    <dbReference type="NCBI Taxonomy" id="39272"/>
    <lineage>
        <taxon>Eukaryota</taxon>
        <taxon>Metazoa</taxon>
        <taxon>Ecdysozoa</taxon>
        <taxon>Arthropoda</taxon>
        <taxon>Hexapoda</taxon>
        <taxon>Collembola</taxon>
        <taxon>Symphypleona</taxon>
        <taxon>Sminthuridae</taxon>
        <taxon>Allacma</taxon>
    </lineage>
</organism>
<reference evidence="1" key="1">
    <citation type="submission" date="2021-06" db="EMBL/GenBank/DDBJ databases">
        <authorList>
            <person name="Hodson N. C."/>
            <person name="Mongue J. A."/>
            <person name="Jaron S. K."/>
        </authorList>
    </citation>
    <scope>NUCLEOTIDE SEQUENCE</scope>
</reference>
<dbReference type="EMBL" id="CAJVCH010376954">
    <property type="protein sequence ID" value="CAG7816730.1"/>
    <property type="molecule type" value="Genomic_DNA"/>
</dbReference>
<sequence length="162" mass="17352">MSHSVPTNLEIRDAGAVKPITNNATAELVVVANTIVTTSSTGRHLICDAESTSKYRPPHVSSADNDATRNINTLQAVESTFIAEQATSAILPGIDGDIIQIGRGDPNLDESDMPPVWTSWPSPLRTAYRAVEQATSAIVPGIDSKVIQFGRGDPDLDERYLP</sequence>
<gene>
    <name evidence="1" type="ORF">AFUS01_LOCUS27333</name>
</gene>
<evidence type="ECO:0000313" key="1">
    <source>
        <dbReference type="EMBL" id="CAG7816730.1"/>
    </source>
</evidence>
<dbReference type="AlphaFoldDB" id="A0A8J2PIH8"/>
<dbReference type="Proteomes" id="UP000708208">
    <property type="component" value="Unassembled WGS sequence"/>
</dbReference>
<accession>A0A8J2PIH8</accession>
<keyword evidence="2" id="KW-1185">Reference proteome</keyword>